<dbReference type="InterPro" id="IPR014044">
    <property type="entry name" value="CAP_dom"/>
</dbReference>
<protein>
    <submittedName>
        <fullName evidence="4">GLIPR1-like protein 1</fullName>
    </submittedName>
</protein>
<accession>A0A3B5KMX0</accession>
<dbReference type="InterPro" id="IPR001283">
    <property type="entry name" value="CRISP-related"/>
</dbReference>
<evidence type="ECO:0000256" key="2">
    <source>
        <dbReference type="SAM" id="SignalP"/>
    </source>
</evidence>
<dbReference type="Gene3D" id="3.40.33.10">
    <property type="entry name" value="CAP"/>
    <property type="match status" value="1"/>
</dbReference>
<evidence type="ECO:0000256" key="1">
    <source>
        <dbReference type="ARBA" id="ARBA00009923"/>
    </source>
</evidence>
<dbReference type="Pfam" id="PF00188">
    <property type="entry name" value="CAP"/>
    <property type="match status" value="1"/>
</dbReference>
<reference evidence="4" key="2">
    <citation type="submission" date="2025-05" db="UniProtKB">
        <authorList>
            <consortium name="Ensembl"/>
        </authorList>
    </citation>
    <scope>IDENTIFICATION</scope>
</reference>
<dbReference type="GeneTree" id="ENSGT00940000165467"/>
<dbReference type="InterPro" id="IPR035940">
    <property type="entry name" value="CAP_sf"/>
</dbReference>
<proteinExistence type="inferred from homology"/>
<organism evidence="4 5">
    <name type="scientific">Takifugu rubripes</name>
    <name type="common">Japanese pufferfish</name>
    <name type="synonym">Fugu rubripes</name>
    <dbReference type="NCBI Taxonomy" id="31033"/>
    <lineage>
        <taxon>Eukaryota</taxon>
        <taxon>Metazoa</taxon>
        <taxon>Chordata</taxon>
        <taxon>Craniata</taxon>
        <taxon>Vertebrata</taxon>
        <taxon>Euteleostomi</taxon>
        <taxon>Actinopterygii</taxon>
        <taxon>Neopterygii</taxon>
        <taxon>Teleostei</taxon>
        <taxon>Neoteleostei</taxon>
        <taxon>Acanthomorphata</taxon>
        <taxon>Eupercaria</taxon>
        <taxon>Tetraodontiformes</taxon>
        <taxon>Tetradontoidea</taxon>
        <taxon>Tetraodontidae</taxon>
        <taxon>Takifugu</taxon>
    </lineage>
</organism>
<dbReference type="Proteomes" id="UP000005226">
    <property type="component" value="Chromosome 18"/>
</dbReference>
<reference evidence="4 5" key="1">
    <citation type="journal article" date="2011" name="Genome Biol. Evol.">
        <title>Integration of the genetic map and genome assembly of fugu facilitates insights into distinct features of genome evolution in teleosts and mammals.</title>
        <authorList>
            <person name="Kai W."/>
            <person name="Kikuchi K."/>
            <person name="Tohari S."/>
            <person name="Chew A.K."/>
            <person name="Tay A."/>
            <person name="Fujiwara A."/>
            <person name="Hosoya S."/>
            <person name="Suetake H."/>
            <person name="Naruse K."/>
            <person name="Brenner S."/>
            <person name="Suzuki Y."/>
            <person name="Venkatesh B."/>
        </authorList>
    </citation>
    <scope>NUCLEOTIDE SEQUENCE [LARGE SCALE GENOMIC DNA]</scope>
</reference>
<keyword evidence="2" id="KW-0732">Signal</keyword>
<dbReference type="PANTHER" id="PTHR10334">
    <property type="entry name" value="CYSTEINE-RICH SECRETORY PROTEIN-RELATED"/>
    <property type="match status" value="1"/>
</dbReference>
<dbReference type="SUPFAM" id="SSF55797">
    <property type="entry name" value="PR-1-like"/>
    <property type="match status" value="1"/>
</dbReference>
<feature type="signal peptide" evidence="2">
    <location>
        <begin position="1"/>
        <end position="20"/>
    </location>
</feature>
<dbReference type="Ensembl" id="ENSTRUT00000057478.2">
    <property type="protein sequence ID" value="ENSTRUP00000057420.2"/>
    <property type="gene ID" value="ENSTRUG00000004324.3"/>
</dbReference>
<dbReference type="PRINTS" id="PR00837">
    <property type="entry name" value="V5TPXLIKE"/>
</dbReference>
<keyword evidence="5" id="KW-1185">Reference proteome</keyword>
<feature type="chain" id="PRO_5044592465" evidence="2">
    <location>
        <begin position="21"/>
        <end position="268"/>
    </location>
</feature>
<dbReference type="OMA" id="NEIQYYD"/>
<dbReference type="SMART" id="SM00198">
    <property type="entry name" value="SCP"/>
    <property type="match status" value="1"/>
</dbReference>
<dbReference type="AlphaFoldDB" id="A0A3B5KMX0"/>
<evidence type="ECO:0000313" key="4">
    <source>
        <dbReference type="Ensembl" id="ENSTRUP00000057420.2"/>
    </source>
</evidence>
<dbReference type="Ensembl" id="ENSTRUT00000075534.1">
    <property type="protein sequence ID" value="ENSTRUP00000086008.1"/>
    <property type="gene ID" value="ENSTRUG00000004324.3"/>
</dbReference>
<gene>
    <name evidence="4" type="primary">LOC105419420</name>
</gene>
<evidence type="ECO:0000259" key="3">
    <source>
        <dbReference type="SMART" id="SM00198"/>
    </source>
</evidence>
<name>A0A3B5KMX0_TAKRU</name>
<dbReference type="PRINTS" id="PR00838">
    <property type="entry name" value="V5ALLERGEN"/>
</dbReference>
<dbReference type="InterPro" id="IPR002413">
    <property type="entry name" value="V5_allergen-like"/>
</dbReference>
<evidence type="ECO:0000313" key="5">
    <source>
        <dbReference type="Proteomes" id="UP000005226"/>
    </source>
</evidence>
<comment type="similarity">
    <text evidence="1">Belongs to the CRISP family.</text>
</comment>
<feature type="domain" description="SCP" evidence="3">
    <location>
        <begin position="31"/>
        <end position="185"/>
    </location>
</feature>
<sequence>MASAVKTLLWAWVIGKSVVSLVTIPEITDESFIDECVRGHNRARSSVRPAASDMLYMTWDKDLSVTAREWARRCLFEHNPERNLVGPTHPNFSFVGENLWTVYPPTLFNASAAIQNWVDENRNYDYDSDTCTDVCDHYKQVVWATTTKVGCAAHLCPNGVQTTNFADKEGVIFVCNYAPAGIINGAQPYRTEGKFCSGCEGVCVEKLCRRRERESLQSSDVDIDWDSFQNPTDFDYRRILIIRPLGLVATLAAAYGFHHLYPNIFCYE</sequence>